<dbReference type="AlphaFoldDB" id="A0A0B7FUH2"/>
<dbReference type="Proteomes" id="UP000059188">
    <property type="component" value="Unassembled WGS sequence"/>
</dbReference>
<evidence type="ECO:0000256" key="1">
    <source>
        <dbReference type="SAM" id="MobiDB-lite"/>
    </source>
</evidence>
<dbReference type="EMBL" id="LN679154">
    <property type="protein sequence ID" value="CEL61365.1"/>
    <property type="molecule type" value="Genomic_DNA"/>
</dbReference>
<evidence type="ECO:0000313" key="2">
    <source>
        <dbReference type="EMBL" id="CEL61365.1"/>
    </source>
</evidence>
<organism evidence="2 3">
    <name type="scientific">Thanatephorus cucumeris (strain AG1-IB / isolate 7/3/14)</name>
    <name type="common">Lettuce bottom rot fungus</name>
    <name type="synonym">Rhizoctonia solani</name>
    <dbReference type="NCBI Taxonomy" id="1108050"/>
    <lineage>
        <taxon>Eukaryota</taxon>
        <taxon>Fungi</taxon>
        <taxon>Dikarya</taxon>
        <taxon>Basidiomycota</taxon>
        <taxon>Agaricomycotina</taxon>
        <taxon>Agaricomycetes</taxon>
        <taxon>Cantharellales</taxon>
        <taxon>Ceratobasidiaceae</taxon>
        <taxon>Rhizoctonia</taxon>
        <taxon>Rhizoctonia solani AG-1</taxon>
    </lineage>
</organism>
<sequence>MLGRSVCECGEHKKRDEMELVCCCKAEDSECAGCFAPTSLRNSDNDSPSVLRRNTELSSPDTSDSYTYTHTYGLNSRTPTYHLSFSVNEGDSTRLGLDSMLASQTILPALFSNHCSDTPFFVPTHARTQEVDELAAWSLARPSQCSVLQELALDEAPDPLNAYIPRDSTMSPQKPTRKPMTPGQASLYDALFSLARPGEDYFTSPHLISRIYQNSEESFPTPFAKQGDEGQSFFVRNDTGDVVNDDAEYTEGVKFVVPRSLSLDRSVESNTLPFMLESYTIWIRTMMFDPLQVVHMGREYVFRQYALGKHVQLRMMLASQLAREVSRSTEYDVNNLPILVQFQDHMSRSYSNALSTRNSSRELDSRIAASAFDYSYELLSMVCRLLPLSSILAIMQAGAPIFRRACPDPPEVLVHLPSILLNINVSLRYYASMDVLFSVITGRPMFFRYDVAYTSEITESMMHVENHTGLRWLYGIPDQLTVTLARMNALREDFGVFVGDAYIRELEAEIASFKVIVGYSGGTTLAAARIVVQECWRQAAYIYLYMVGMMYA</sequence>
<name>A0A0B7FUH2_THACB</name>
<evidence type="ECO:0008006" key="4">
    <source>
        <dbReference type="Google" id="ProtNLM"/>
    </source>
</evidence>
<accession>A0A0B7FUH2</accession>
<feature type="region of interest" description="Disordered" evidence="1">
    <location>
        <begin position="42"/>
        <end position="64"/>
    </location>
</feature>
<evidence type="ECO:0000313" key="3">
    <source>
        <dbReference type="Proteomes" id="UP000059188"/>
    </source>
</evidence>
<reference evidence="2 3" key="1">
    <citation type="submission" date="2014-11" db="EMBL/GenBank/DDBJ databases">
        <authorList>
            <person name="Wibberg Daniel"/>
        </authorList>
    </citation>
    <scope>NUCLEOTIDE SEQUENCE [LARGE SCALE GENOMIC DNA]</scope>
    <source>
        <strain evidence="2">Rhizoctonia solani AG1-IB 7/3/14</strain>
    </source>
</reference>
<gene>
    <name evidence="2" type="ORF">RSOLAG1IB_09968</name>
</gene>
<keyword evidence="3" id="KW-1185">Reference proteome</keyword>
<proteinExistence type="predicted"/>
<protein>
    <recommendedName>
        <fullName evidence="4">Fungal zn(2)-Cys(6) binuclear cluster domain-containing protein</fullName>
    </recommendedName>
</protein>